<organism evidence="1 2">
    <name type="scientific">Penicillium cf. griseofulvum</name>
    <dbReference type="NCBI Taxonomy" id="2972120"/>
    <lineage>
        <taxon>Eukaryota</taxon>
        <taxon>Fungi</taxon>
        <taxon>Dikarya</taxon>
        <taxon>Ascomycota</taxon>
        <taxon>Pezizomycotina</taxon>
        <taxon>Eurotiomycetes</taxon>
        <taxon>Eurotiomycetidae</taxon>
        <taxon>Eurotiales</taxon>
        <taxon>Aspergillaceae</taxon>
        <taxon>Penicillium</taxon>
    </lineage>
</organism>
<reference evidence="1" key="2">
    <citation type="journal article" date="2023" name="IMA Fungus">
        <title>Comparative genomic study of the Penicillium genus elucidates a diverse pangenome and 15 lateral gene transfer events.</title>
        <authorList>
            <person name="Petersen C."/>
            <person name="Sorensen T."/>
            <person name="Nielsen M.R."/>
            <person name="Sondergaard T.E."/>
            <person name="Sorensen J.L."/>
            <person name="Fitzpatrick D.A."/>
            <person name="Frisvad J.C."/>
            <person name="Nielsen K.L."/>
        </authorList>
    </citation>
    <scope>NUCLEOTIDE SEQUENCE</scope>
    <source>
        <strain evidence="1">IBT 16849</strain>
    </source>
</reference>
<name>A0A9W9IUZ5_9EURO</name>
<accession>A0A9W9IUZ5</accession>
<sequence>MEVFSGVASGVAIYNQLESCIRGLRRLYKNFKFAEQEIGQLIDEASICQSLSEIFNDISRPVKGRIIELAIEKKLDKKLESQATSARKQIGHITTKLKPLMKGSASNRFDKLMAKIWWHYTREEMQALLATLGSVKLSLSLFTSLLALECSLNDSKRSSTTIQQHKALLVQIMSQFKDDKYEPHWMSNANWMVIVIQEIQKEPITEARTLVNRELFNSRDRIPTLGRTDPVILNRGECSESVSPRQGGYNP</sequence>
<protein>
    <submittedName>
        <fullName evidence="1">Uncharacterized protein</fullName>
    </submittedName>
</protein>
<comment type="caution">
    <text evidence="1">The sequence shown here is derived from an EMBL/GenBank/DDBJ whole genome shotgun (WGS) entry which is preliminary data.</text>
</comment>
<keyword evidence="2" id="KW-1185">Reference proteome</keyword>
<dbReference type="EMBL" id="JAPQKP010000006">
    <property type="protein sequence ID" value="KAJ5184562.1"/>
    <property type="molecule type" value="Genomic_DNA"/>
</dbReference>
<dbReference type="OrthoDB" id="4358066at2759"/>
<dbReference type="AlphaFoldDB" id="A0A9W9IUZ5"/>
<gene>
    <name evidence="1" type="ORF">N7472_009402</name>
</gene>
<reference evidence="1" key="1">
    <citation type="submission" date="2022-11" db="EMBL/GenBank/DDBJ databases">
        <authorList>
            <person name="Petersen C."/>
        </authorList>
    </citation>
    <scope>NUCLEOTIDE SEQUENCE</scope>
    <source>
        <strain evidence="1">IBT 16849</strain>
    </source>
</reference>
<evidence type="ECO:0000313" key="2">
    <source>
        <dbReference type="Proteomes" id="UP001150879"/>
    </source>
</evidence>
<dbReference type="Proteomes" id="UP001150879">
    <property type="component" value="Unassembled WGS sequence"/>
</dbReference>
<evidence type="ECO:0000313" key="1">
    <source>
        <dbReference type="EMBL" id="KAJ5184562.1"/>
    </source>
</evidence>
<proteinExistence type="predicted"/>